<dbReference type="Proteomes" id="UP000557717">
    <property type="component" value="Unassembled WGS sequence"/>
</dbReference>
<evidence type="ECO:0000313" key="2">
    <source>
        <dbReference type="EMBL" id="MBB5349911.1"/>
    </source>
</evidence>
<gene>
    <name evidence="2" type="ORF">HNR46_000132</name>
</gene>
<keyword evidence="3" id="KW-1185">Reference proteome</keyword>
<keyword evidence="1" id="KW-1133">Transmembrane helix</keyword>
<feature type="transmembrane region" description="Helical" evidence="1">
    <location>
        <begin position="7"/>
        <end position="26"/>
    </location>
</feature>
<dbReference type="EMBL" id="JACHFD010000001">
    <property type="protein sequence ID" value="MBB5349911.1"/>
    <property type="molecule type" value="Genomic_DNA"/>
</dbReference>
<reference evidence="2 3" key="1">
    <citation type="submission" date="2020-08" db="EMBL/GenBank/DDBJ databases">
        <title>Genomic Encyclopedia of Type Strains, Phase IV (KMG-IV): sequencing the most valuable type-strain genomes for metagenomic binning, comparative biology and taxonomic classification.</title>
        <authorList>
            <person name="Goeker M."/>
        </authorList>
    </citation>
    <scope>NUCLEOTIDE SEQUENCE [LARGE SCALE GENOMIC DNA]</scope>
    <source>
        <strain evidence="2 3">YC6886</strain>
    </source>
</reference>
<proteinExistence type="predicted"/>
<keyword evidence="1" id="KW-0472">Membrane</keyword>
<dbReference type="AlphaFoldDB" id="A0A840VAH5"/>
<accession>A0A840VAH5</accession>
<keyword evidence="1" id="KW-0812">Transmembrane</keyword>
<evidence type="ECO:0000256" key="1">
    <source>
        <dbReference type="SAM" id="Phobius"/>
    </source>
</evidence>
<comment type="caution">
    <text evidence="2">The sequence shown here is derived from an EMBL/GenBank/DDBJ whole genome shotgun (WGS) entry which is preliminary data.</text>
</comment>
<protein>
    <submittedName>
        <fullName evidence="2">Uncharacterized protein</fullName>
    </submittedName>
</protein>
<organism evidence="2 3">
    <name type="scientific">Haloferula luteola</name>
    <dbReference type="NCBI Taxonomy" id="595692"/>
    <lineage>
        <taxon>Bacteria</taxon>
        <taxon>Pseudomonadati</taxon>
        <taxon>Verrucomicrobiota</taxon>
        <taxon>Verrucomicrobiia</taxon>
        <taxon>Verrucomicrobiales</taxon>
        <taxon>Verrucomicrobiaceae</taxon>
        <taxon>Haloferula</taxon>
    </lineage>
</organism>
<dbReference type="RefSeq" id="WP_184014809.1">
    <property type="nucleotide sequence ID" value="NZ_JACHFD010000001.1"/>
</dbReference>
<sequence>MRKRTAQILGWGTVAIFVTLAGWVVWEPMPPLRGADQLSNVELRAVKSYLEIHPPKRRPLTWSLIQARLTDLYRRRSPAPFGVVPMDFSDGTRTLYLAYPSSDQDVHLEVLERGDWRIIDASGKVALLGRLFQP</sequence>
<name>A0A840VAH5_9BACT</name>
<evidence type="ECO:0000313" key="3">
    <source>
        <dbReference type="Proteomes" id="UP000557717"/>
    </source>
</evidence>